<sequence length="176" mass="19300">MLPPARAVSGNMFRKDAAYIIVGGLTGLGWACVQFLVAYGAGHAVCFSRRKPSQENLKNINDLESSSSCNVVSEQVDVTRYDSVENGFKSVNNRFPCAEIKGVIFGAAILSDAIIESMDNVKFATALSPKVRGAWNLHLITRDLNLDYVVIHSLFPAYMVIKENRIMGLGIRSKMV</sequence>
<dbReference type="PANTHER" id="PTHR43775:SF37">
    <property type="entry name" value="SI:DKEY-61P9.11"/>
    <property type="match status" value="1"/>
</dbReference>
<feature type="domain" description="Ketoreductase" evidence="4">
    <location>
        <begin position="17"/>
        <end position="169"/>
    </location>
</feature>
<keyword evidence="3" id="KW-1133">Transmembrane helix</keyword>
<evidence type="ECO:0000259" key="4">
    <source>
        <dbReference type="SMART" id="SM00822"/>
    </source>
</evidence>
<keyword evidence="6" id="KW-1185">Reference proteome</keyword>
<name>A0AAN8JFL7_PATCE</name>
<keyword evidence="1" id="KW-0596">Phosphopantetheine</keyword>
<dbReference type="SMART" id="SM00822">
    <property type="entry name" value="PKS_KR"/>
    <property type="match status" value="1"/>
</dbReference>
<accession>A0AAN8JFL7</accession>
<evidence type="ECO:0000256" key="1">
    <source>
        <dbReference type="ARBA" id="ARBA00022450"/>
    </source>
</evidence>
<dbReference type="PANTHER" id="PTHR43775">
    <property type="entry name" value="FATTY ACID SYNTHASE"/>
    <property type="match status" value="1"/>
</dbReference>
<feature type="transmembrane region" description="Helical" evidence="3">
    <location>
        <begin position="20"/>
        <end position="41"/>
    </location>
</feature>
<evidence type="ECO:0000313" key="5">
    <source>
        <dbReference type="EMBL" id="KAK6173389.1"/>
    </source>
</evidence>
<dbReference type="InterPro" id="IPR013968">
    <property type="entry name" value="PKS_KR"/>
</dbReference>
<dbReference type="InterPro" id="IPR057326">
    <property type="entry name" value="KR_dom"/>
</dbReference>
<protein>
    <recommendedName>
        <fullName evidence="4">Ketoreductase domain-containing protein</fullName>
    </recommendedName>
</protein>
<keyword evidence="2" id="KW-0597">Phosphoprotein</keyword>
<dbReference type="Pfam" id="PF08659">
    <property type="entry name" value="KR"/>
    <property type="match status" value="1"/>
</dbReference>
<proteinExistence type="predicted"/>
<dbReference type="Gene3D" id="3.40.50.720">
    <property type="entry name" value="NAD(P)-binding Rossmann-like Domain"/>
    <property type="match status" value="1"/>
</dbReference>
<dbReference type="InterPro" id="IPR050091">
    <property type="entry name" value="PKS_NRPS_Biosynth_Enz"/>
</dbReference>
<comment type="caution">
    <text evidence="5">The sequence shown here is derived from an EMBL/GenBank/DDBJ whole genome shotgun (WGS) entry which is preliminary data.</text>
</comment>
<dbReference type="SUPFAM" id="SSF51735">
    <property type="entry name" value="NAD(P)-binding Rossmann-fold domains"/>
    <property type="match status" value="1"/>
</dbReference>
<evidence type="ECO:0000256" key="3">
    <source>
        <dbReference type="SAM" id="Phobius"/>
    </source>
</evidence>
<gene>
    <name evidence="5" type="ORF">SNE40_016849</name>
</gene>
<evidence type="ECO:0000256" key="2">
    <source>
        <dbReference type="ARBA" id="ARBA00022553"/>
    </source>
</evidence>
<keyword evidence="3" id="KW-0812">Transmembrane</keyword>
<dbReference type="Proteomes" id="UP001347796">
    <property type="component" value="Unassembled WGS sequence"/>
</dbReference>
<organism evidence="5 6">
    <name type="scientific">Patella caerulea</name>
    <name type="common">Rayed Mediterranean limpet</name>
    <dbReference type="NCBI Taxonomy" id="87958"/>
    <lineage>
        <taxon>Eukaryota</taxon>
        <taxon>Metazoa</taxon>
        <taxon>Spiralia</taxon>
        <taxon>Lophotrochozoa</taxon>
        <taxon>Mollusca</taxon>
        <taxon>Gastropoda</taxon>
        <taxon>Patellogastropoda</taxon>
        <taxon>Patelloidea</taxon>
        <taxon>Patellidae</taxon>
        <taxon>Patella</taxon>
    </lineage>
</organism>
<dbReference type="EMBL" id="JAZGQO010000011">
    <property type="protein sequence ID" value="KAK6173389.1"/>
    <property type="molecule type" value="Genomic_DNA"/>
</dbReference>
<evidence type="ECO:0000313" key="6">
    <source>
        <dbReference type="Proteomes" id="UP001347796"/>
    </source>
</evidence>
<dbReference type="GO" id="GO:0006633">
    <property type="term" value="P:fatty acid biosynthetic process"/>
    <property type="evidence" value="ECO:0007669"/>
    <property type="project" value="TreeGrafter"/>
</dbReference>
<dbReference type="InterPro" id="IPR036291">
    <property type="entry name" value="NAD(P)-bd_dom_sf"/>
</dbReference>
<keyword evidence="3" id="KW-0472">Membrane</keyword>
<dbReference type="GO" id="GO:0004312">
    <property type="term" value="F:fatty acid synthase activity"/>
    <property type="evidence" value="ECO:0007669"/>
    <property type="project" value="TreeGrafter"/>
</dbReference>
<reference evidence="5 6" key="1">
    <citation type="submission" date="2024-01" db="EMBL/GenBank/DDBJ databases">
        <title>The genome of the rayed Mediterranean limpet Patella caerulea (Linnaeus, 1758).</title>
        <authorList>
            <person name="Anh-Thu Weber A."/>
            <person name="Halstead-Nussloch G."/>
        </authorList>
    </citation>
    <scope>NUCLEOTIDE SEQUENCE [LARGE SCALE GENOMIC DNA]</scope>
    <source>
        <strain evidence="5">AATW-2023a</strain>
        <tissue evidence="5">Whole specimen</tissue>
    </source>
</reference>
<dbReference type="AlphaFoldDB" id="A0AAN8JFL7"/>